<evidence type="ECO:0000313" key="4">
    <source>
        <dbReference type="Proteomes" id="UP001057702"/>
    </source>
</evidence>
<dbReference type="EMBL" id="JANFNG010000056">
    <property type="protein sequence ID" value="MCQ4085171.1"/>
    <property type="molecule type" value="Genomic_DNA"/>
</dbReference>
<evidence type="ECO:0000256" key="1">
    <source>
        <dbReference type="ARBA" id="ARBA00006068"/>
    </source>
</evidence>
<evidence type="ECO:0000313" key="3">
    <source>
        <dbReference type="EMBL" id="MCQ4085171.1"/>
    </source>
</evidence>
<gene>
    <name evidence="3" type="ORF">NGB36_32575</name>
</gene>
<sequence>MTTSALILVVAGVGAVVYEQLNGNIKGVPIFGGGTEKPDRFGRTPINILVIGSDTRSSAADCKLGGDCGGGPGNADVEMILHVSADRSNATVMSVPRDTVAQIPACKDPSTGQTVPPQTTIINSALAYGPACQVAAVHQLTGIPIDHFMMVDFGG</sequence>
<comment type="similarity">
    <text evidence="1">Belongs to the LytR/CpsA/Psr (LCP) family.</text>
</comment>
<dbReference type="InterPro" id="IPR050922">
    <property type="entry name" value="LytR/CpsA/Psr_CW_biosynth"/>
</dbReference>
<comment type="caution">
    <text evidence="3">The sequence shown here is derived from an EMBL/GenBank/DDBJ whole genome shotgun (WGS) entry which is preliminary data.</text>
</comment>
<feature type="domain" description="Cell envelope-related transcriptional attenuator" evidence="2">
    <location>
        <begin position="74"/>
        <end position="154"/>
    </location>
</feature>
<proteinExistence type="inferred from homology"/>
<feature type="non-terminal residue" evidence="3">
    <location>
        <position position="155"/>
    </location>
</feature>
<organism evidence="3 4">
    <name type="scientific">Streptomyces humicola</name>
    <dbReference type="NCBI Taxonomy" id="2953240"/>
    <lineage>
        <taxon>Bacteria</taxon>
        <taxon>Bacillati</taxon>
        <taxon>Actinomycetota</taxon>
        <taxon>Actinomycetes</taxon>
        <taxon>Kitasatosporales</taxon>
        <taxon>Streptomycetaceae</taxon>
        <taxon>Streptomyces</taxon>
    </lineage>
</organism>
<dbReference type="RefSeq" id="WP_255924297.1">
    <property type="nucleotide sequence ID" value="NZ_JANFNG010000056.1"/>
</dbReference>
<name>A0ABT1Q5G5_9ACTN</name>
<reference evidence="3" key="1">
    <citation type="submission" date="2022-06" db="EMBL/GenBank/DDBJ databases">
        <title>Draft genome sequence of Streptomyces sp. RB6PN25 isolated from peat swamp forest in Thailand.</title>
        <authorList>
            <person name="Duangmal K."/>
            <person name="Klaysubun C."/>
        </authorList>
    </citation>
    <scope>NUCLEOTIDE SEQUENCE</scope>
    <source>
        <strain evidence="3">RB6PN25</strain>
    </source>
</reference>
<dbReference type="PANTHER" id="PTHR33392">
    <property type="entry name" value="POLYISOPRENYL-TEICHOIC ACID--PEPTIDOGLYCAN TEICHOIC ACID TRANSFERASE TAGU"/>
    <property type="match status" value="1"/>
</dbReference>
<keyword evidence="4" id="KW-1185">Reference proteome</keyword>
<protein>
    <submittedName>
        <fullName evidence="3">LCP family protein</fullName>
    </submittedName>
</protein>
<dbReference type="PANTHER" id="PTHR33392:SF6">
    <property type="entry name" value="POLYISOPRENYL-TEICHOIC ACID--PEPTIDOGLYCAN TEICHOIC ACID TRANSFERASE TAGU"/>
    <property type="match status" value="1"/>
</dbReference>
<dbReference type="Pfam" id="PF03816">
    <property type="entry name" value="LytR_cpsA_psr"/>
    <property type="match status" value="1"/>
</dbReference>
<dbReference type="Proteomes" id="UP001057702">
    <property type="component" value="Unassembled WGS sequence"/>
</dbReference>
<dbReference type="InterPro" id="IPR004474">
    <property type="entry name" value="LytR_CpsA_psr"/>
</dbReference>
<dbReference type="Gene3D" id="3.30.420.590">
    <property type="match status" value="1"/>
</dbReference>
<accession>A0ABT1Q5G5</accession>
<evidence type="ECO:0000259" key="2">
    <source>
        <dbReference type="Pfam" id="PF03816"/>
    </source>
</evidence>